<feature type="transmembrane region" description="Helical" evidence="9">
    <location>
        <begin position="46"/>
        <end position="65"/>
    </location>
</feature>
<dbReference type="GO" id="GO:0034220">
    <property type="term" value="P:monoatomic ion transmembrane transport"/>
    <property type="evidence" value="ECO:0007669"/>
    <property type="project" value="UniProtKB-KW"/>
</dbReference>
<gene>
    <name evidence="10" type="primary">ALMT1</name>
    <name evidence="10" type="ORF">KSP39_PZI005890</name>
</gene>
<feature type="transmembrane region" description="Helical" evidence="9">
    <location>
        <begin position="129"/>
        <end position="148"/>
    </location>
</feature>
<dbReference type="PANTHER" id="PTHR31086">
    <property type="entry name" value="ALUMINUM-ACTIVATED MALATE TRANSPORTER 10"/>
    <property type="match status" value="1"/>
</dbReference>
<keyword evidence="5 9" id="KW-1133">Transmembrane helix</keyword>
<evidence type="ECO:0000256" key="7">
    <source>
        <dbReference type="ARBA" id="ARBA00023136"/>
    </source>
</evidence>
<protein>
    <submittedName>
        <fullName evidence="10">Aluminum-activated malate transporter 1</fullName>
    </submittedName>
</protein>
<comment type="subcellular location">
    <subcellularLocation>
        <location evidence="1">Membrane</location>
        <topology evidence="1">Multi-pass membrane protein</topology>
    </subcellularLocation>
</comment>
<keyword evidence="4 9" id="KW-0812">Transmembrane</keyword>
<keyword evidence="8" id="KW-0407">Ion channel</keyword>
<evidence type="ECO:0000256" key="6">
    <source>
        <dbReference type="ARBA" id="ARBA00023065"/>
    </source>
</evidence>
<evidence type="ECO:0000256" key="9">
    <source>
        <dbReference type="SAM" id="Phobius"/>
    </source>
</evidence>
<evidence type="ECO:0000256" key="5">
    <source>
        <dbReference type="ARBA" id="ARBA00022989"/>
    </source>
</evidence>
<sequence>MDTDAGTNQKVGFTPWCPLFITAMMEKLKVVVEKIRKNGKDDPRRILHSIKVGLALTLISIFYYVKPLFHGLGSSSMWAVLTVVVVMEYTVGGTLSKGLNRAFATLLAGALGLGAHQLATLAGDKGEPILLSIFVFMLGKAAAMATFSRFVPKIKARYDYGVTIFILTFSLVAVSSYRVEDLISLAHQRLSTIAIGVATCLGTSTFVFPVWAGEELHDLVALNLDNLACFFEVEGLGEDYFGKKMAGKNLEGKPFLHSHKSVLNSKATEDFLANFARWEPGHGRFSFRHPWKQYLKIGVTIRHCACSIEALNTFVSTAQMTDHVIAYATDPEFVEKVQDACGEMSMETGKALGELASAIREMKWPSAARKHLAKAMDAAATVKSWVPTKGASWPEVLVLATTASLLSDVVQCVNPIVAAIEELCRLAEFKKPEHAHKVGAVNPIASLESQPHVVLDIEK</sequence>
<evidence type="ECO:0000256" key="3">
    <source>
        <dbReference type="ARBA" id="ARBA00022448"/>
    </source>
</evidence>
<accession>A0AAP0BTC9</accession>
<dbReference type="GO" id="GO:0016020">
    <property type="term" value="C:membrane"/>
    <property type="evidence" value="ECO:0007669"/>
    <property type="project" value="UniProtKB-SubCell"/>
</dbReference>
<comment type="similarity">
    <text evidence="2">Belongs to the aromatic acid exporter (TC 2.A.85) family.</text>
</comment>
<keyword evidence="3" id="KW-0813">Transport</keyword>
<evidence type="ECO:0000256" key="1">
    <source>
        <dbReference type="ARBA" id="ARBA00004141"/>
    </source>
</evidence>
<keyword evidence="11" id="KW-1185">Reference proteome</keyword>
<evidence type="ECO:0000256" key="8">
    <source>
        <dbReference type="ARBA" id="ARBA00023303"/>
    </source>
</evidence>
<dbReference type="AlphaFoldDB" id="A0AAP0BTC9"/>
<evidence type="ECO:0000256" key="4">
    <source>
        <dbReference type="ARBA" id="ARBA00022692"/>
    </source>
</evidence>
<feature type="transmembrane region" description="Helical" evidence="9">
    <location>
        <begin position="77"/>
        <end position="95"/>
    </location>
</feature>
<keyword evidence="6" id="KW-0406">Ion transport</keyword>
<feature type="transmembrane region" description="Helical" evidence="9">
    <location>
        <begin position="160"/>
        <end position="179"/>
    </location>
</feature>
<reference evidence="10 11" key="1">
    <citation type="journal article" date="2022" name="Nat. Plants">
        <title>Genomes of leafy and leafless Platanthera orchids illuminate the evolution of mycoheterotrophy.</title>
        <authorList>
            <person name="Li M.H."/>
            <person name="Liu K.W."/>
            <person name="Li Z."/>
            <person name="Lu H.C."/>
            <person name="Ye Q.L."/>
            <person name="Zhang D."/>
            <person name="Wang J.Y."/>
            <person name="Li Y.F."/>
            <person name="Zhong Z.M."/>
            <person name="Liu X."/>
            <person name="Yu X."/>
            <person name="Liu D.K."/>
            <person name="Tu X.D."/>
            <person name="Liu B."/>
            <person name="Hao Y."/>
            <person name="Liao X.Y."/>
            <person name="Jiang Y.T."/>
            <person name="Sun W.H."/>
            <person name="Chen J."/>
            <person name="Chen Y.Q."/>
            <person name="Ai Y."/>
            <person name="Zhai J.W."/>
            <person name="Wu S.S."/>
            <person name="Zhou Z."/>
            <person name="Hsiao Y.Y."/>
            <person name="Wu W.L."/>
            <person name="Chen Y.Y."/>
            <person name="Lin Y.F."/>
            <person name="Hsu J.L."/>
            <person name="Li C.Y."/>
            <person name="Wang Z.W."/>
            <person name="Zhao X."/>
            <person name="Zhong W.Y."/>
            <person name="Ma X.K."/>
            <person name="Ma L."/>
            <person name="Huang J."/>
            <person name="Chen G.Z."/>
            <person name="Huang M.Z."/>
            <person name="Huang L."/>
            <person name="Peng D.H."/>
            <person name="Luo Y.B."/>
            <person name="Zou S.Q."/>
            <person name="Chen S.P."/>
            <person name="Lan S."/>
            <person name="Tsai W.C."/>
            <person name="Van de Peer Y."/>
            <person name="Liu Z.J."/>
        </authorList>
    </citation>
    <scope>NUCLEOTIDE SEQUENCE [LARGE SCALE GENOMIC DNA]</scope>
    <source>
        <strain evidence="10">Lor287</strain>
    </source>
</reference>
<evidence type="ECO:0000313" key="11">
    <source>
        <dbReference type="Proteomes" id="UP001418222"/>
    </source>
</evidence>
<proteinExistence type="inferred from homology"/>
<dbReference type="GO" id="GO:0015743">
    <property type="term" value="P:malate transport"/>
    <property type="evidence" value="ECO:0007669"/>
    <property type="project" value="InterPro"/>
</dbReference>
<evidence type="ECO:0000313" key="10">
    <source>
        <dbReference type="EMBL" id="KAK8949297.1"/>
    </source>
</evidence>
<dbReference type="Pfam" id="PF11744">
    <property type="entry name" value="ALMT"/>
    <property type="match status" value="1"/>
</dbReference>
<comment type="caution">
    <text evidence="10">The sequence shown here is derived from an EMBL/GenBank/DDBJ whole genome shotgun (WGS) entry which is preliminary data.</text>
</comment>
<name>A0AAP0BTC9_9ASPA</name>
<dbReference type="EMBL" id="JBBWWQ010000004">
    <property type="protein sequence ID" value="KAK8949297.1"/>
    <property type="molecule type" value="Genomic_DNA"/>
</dbReference>
<evidence type="ECO:0000256" key="2">
    <source>
        <dbReference type="ARBA" id="ARBA00007079"/>
    </source>
</evidence>
<dbReference type="InterPro" id="IPR020966">
    <property type="entry name" value="ALMT"/>
</dbReference>
<feature type="transmembrane region" description="Helical" evidence="9">
    <location>
        <begin position="102"/>
        <end position="123"/>
    </location>
</feature>
<keyword evidence="7 9" id="KW-0472">Membrane</keyword>
<feature type="transmembrane region" description="Helical" evidence="9">
    <location>
        <begin position="191"/>
        <end position="212"/>
    </location>
</feature>
<organism evidence="10 11">
    <name type="scientific">Platanthera zijinensis</name>
    <dbReference type="NCBI Taxonomy" id="2320716"/>
    <lineage>
        <taxon>Eukaryota</taxon>
        <taxon>Viridiplantae</taxon>
        <taxon>Streptophyta</taxon>
        <taxon>Embryophyta</taxon>
        <taxon>Tracheophyta</taxon>
        <taxon>Spermatophyta</taxon>
        <taxon>Magnoliopsida</taxon>
        <taxon>Liliopsida</taxon>
        <taxon>Asparagales</taxon>
        <taxon>Orchidaceae</taxon>
        <taxon>Orchidoideae</taxon>
        <taxon>Orchideae</taxon>
        <taxon>Orchidinae</taxon>
        <taxon>Platanthera</taxon>
    </lineage>
</organism>
<dbReference type="Proteomes" id="UP001418222">
    <property type="component" value="Unassembled WGS sequence"/>
</dbReference>